<evidence type="ECO:0000313" key="4">
    <source>
        <dbReference type="Proteomes" id="UP000269154"/>
    </source>
</evidence>
<keyword evidence="4" id="KW-1185">Reference proteome</keyword>
<dbReference type="SUPFAM" id="SSF51735">
    <property type="entry name" value="NAD(P)-binding Rossmann-fold domains"/>
    <property type="match status" value="1"/>
</dbReference>
<dbReference type="InterPro" id="IPR000683">
    <property type="entry name" value="Gfo/Idh/MocA-like_OxRdtase_N"/>
</dbReference>
<dbReference type="Gene3D" id="3.30.360.10">
    <property type="entry name" value="Dihydrodipicolinate Reductase, domain 2"/>
    <property type="match status" value="1"/>
</dbReference>
<dbReference type="RefSeq" id="WP_124144226.1">
    <property type="nucleotide sequence ID" value="NZ_CAWOKI010000390.1"/>
</dbReference>
<dbReference type="Proteomes" id="UP000269154">
    <property type="component" value="Unassembled WGS sequence"/>
</dbReference>
<proteinExistence type="predicted"/>
<dbReference type="PANTHER" id="PTHR46368:SF4">
    <property type="entry name" value="OS10G0403700 PROTEIN"/>
    <property type="match status" value="1"/>
</dbReference>
<dbReference type="InterPro" id="IPR055170">
    <property type="entry name" value="GFO_IDH_MocA-like_dom"/>
</dbReference>
<dbReference type="Pfam" id="PF22725">
    <property type="entry name" value="GFO_IDH_MocA_C3"/>
    <property type="match status" value="1"/>
</dbReference>
<dbReference type="Pfam" id="PF01408">
    <property type="entry name" value="GFO_IDH_MocA"/>
    <property type="match status" value="1"/>
</dbReference>
<sequence>MRDTLRFGIVGTGFIARVIAQGLVDAKNCALVGVASRCISRAQEFGQQFGDVKGFDSWQDLIAWSGVDAIYIATPTALKEEIAVVAAQQKKHVLVDKPFATLESLQKITVACRENQVLFMDATHFVHHPRTAAIKQTMEETIGQVQAMRSAFYFPLSDRSNIRFNPELEPKGALGDLGWYNMRATVEFLAPNINLSQISVKVKRDTETRGIVRVCGMLAFDDDSTSTWDAGYTSGAVTMDLALIGTKGIITLDDFVLDWVNSFAFKNPHLKAGFYLKNGMDTRGDVKFIEVKSEQSSQVKMVENFADVVFNGVTNSTTNYYQVSEKTQALLDAISGCV</sequence>
<dbReference type="GO" id="GO:0000166">
    <property type="term" value="F:nucleotide binding"/>
    <property type="evidence" value="ECO:0007669"/>
    <property type="project" value="InterPro"/>
</dbReference>
<evidence type="ECO:0000259" key="2">
    <source>
        <dbReference type="Pfam" id="PF22725"/>
    </source>
</evidence>
<dbReference type="OrthoDB" id="9815825at2"/>
<feature type="domain" description="Gfo/Idh/MocA-like oxidoreductase N-terminal" evidence="1">
    <location>
        <begin position="5"/>
        <end position="120"/>
    </location>
</feature>
<gene>
    <name evidence="3" type="ORF">D5R40_03695</name>
</gene>
<name>A0A3N6PIA4_9CYAN</name>
<organism evidence="3 4">
    <name type="scientific">Okeania hirsuta</name>
    <dbReference type="NCBI Taxonomy" id="1458930"/>
    <lineage>
        <taxon>Bacteria</taxon>
        <taxon>Bacillati</taxon>
        <taxon>Cyanobacteriota</taxon>
        <taxon>Cyanophyceae</taxon>
        <taxon>Oscillatoriophycideae</taxon>
        <taxon>Oscillatoriales</taxon>
        <taxon>Microcoleaceae</taxon>
        <taxon>Okeania</taxon>
    </lineage>
</organism>
<protein>
    <submittedName>
        <fullName evidence="3">Gfo/Idh/MocA family oxidoreductase</fullName>
    </submittedName>
</protein>
<dbReference type="PANTHER" id="PTHR46368">
    <property type="match status" value="1"/>
</dbReference>
<reference evidence="3 4" key="1">
    <citation type="journal article" date="2018" name="ACS Chem. Biol.">
        <title>Ketoreductase domain dysfunction expands chemodiversity: malyngamide biosynthesis in the cyanobacterium Okeania hirsuta.</title>
        <authorList>
            <person name="Moss N.A."/>
            <person name="Leao T."/>
            <person name="Rankin M."/>
            <person name="McCullough T.M."/>
            <person name="Qu P."/>
            <person name="Korobeynikov A."/>
            <person name="Smith J.L."/>
            <person name="Gerwick L."/>
            <person name="Gerwick W.H."/>
        </authorList>
    </citation>
    <scope>NUCLEOTIDE SEQUENCE [LARGE SCALE GENOMIC DNA]</scope>
    <source>
        <strain evidence="3 4">PAB10Feb10-1</strain>
    </source>
</reference>
<comment type="caution">
    <text evidence="3">The sequence shown here is derived from an EMBL/GenBank/DDBJ whole genome shotgun (WGS) entry which is preliminary data.</text>
</comment>
<dbReference type="EMBL" id="RCBY01000012">
    <property type="protein sequence ID" value="RQH53491.1"/>
    <property type="molecule type" value="Genomic_DNA"/>
</dbReference>
<dbReference type="AlphaFoldDB" id="A0A3N6PIA4"/>
<evidence type="ECO:0000313" key="3">
    <source>
        <dbReference type="EMBL" id="RQH53491.1"/>
    </source>
</evidence>
<accession>A0A3N6PIA4</accession>
<dbReference type="SUPFAM" id="SSF55347">
    <property type="entry name" value="Glyceraldehyde-3-phosphate dehydrogenase-like, C-terminal domain"/>
    <property type="match status" value="1"/>
</dbReference>
<dbReference type="Gene3D" id="3.40.50.720">
    <property type="entry name" value="NAD(P)-binding Rossmann-like Domain"/>
    <property type="match status" value="1"/>
</dbReference>
<dbReference type="InterPro" id="IPR036291">
    <property type="entry name" value="NAD(P)-bd_dom_sf"/>
</dbReference>
<feature type="domain" description="GFO/IDH/MocA-like oxidoreductase" evidence="2">
    <location>
        <begin position="139"/>
        <end position="250"/>
    </location>
</feature>
<evidence type="ECO:0000259" key="1">
    <source>
        <dbReference type="Pfam" id="PF01408"/>
    </source>
</evidence>